<feature type="transmembrane region" description="Helical" evidence="2">
    <location>
        <begin position="123"/>
        <end position="149"/>
    </location>
</feature>
<keyword evidence="2" id="KW-0812">Transmembrane</keyword>
<reference evidence="3 4" key="1">
    <citation type="submission" date="2018-08" db="EMBL/GenBank/DDBJ databases">
        <title>Draft genome of the lignicolous fungus Coniochaeta pulveracea.</title>
        <authorList>
            <person name="Borstlap C.J."/>
            <person name="De Witt R.N."/>
            <person name="Botha A."/>
            <person name="Volschenk H."/>
        </authorList>
    </citation>
    <scope>NUCLEOTIDE SEQUENCE [LARGE SCALE GENOMIC DNA]</scope>
    <source>
        <strain evidence="3 4">CAB683</strain>
    </source>
</reference>
<feature type="compositionally biased region" description="Low complexity" evidence="1">
    <location>
        <begin position="12"/>
        <end position="22"/>
    </location>
</feature>
<accession>A0A420XWE8</accession>
<protein>
    <submittedName>
        <fullName evidence="3">Uncharacterized protein</fullName>
    </submittedName>
</protein>
<dbReference type="Proteomes" id="UP000275385">
    <property type="component" value="Unassembled WGS sequence"/>
</dbReference>
<comment type="caution">
    <text evidence="3">The sequence shown here is derived from an EMBL/GenBank/DDBJ whole genome shotgun (WGS) entry which is preliminary data.</text>
</comment>
<gene>
    <name evidence="3" type="ORF">DL546_001149</name>
</gene>
<organism evidence="3 4">
    <name type="scientific">Coniochaeta pulveracea</name>
    <dbReference type="NCBI Taxonomy" id="177199"/>
    <lineage>
        <taxon>Eukaryota</taxon>
        <taxon>Fungi</taxon>
        <taxon>Dikarya</taxon>
        <taxon>Ascomycota</taxon>
        <taxon>Pezizomycotina</taxon>
        <taxon>Sordariomycetes</taxon>
        <taxon>Sordariomycetidae</taxon>
        <taxon>Coniochaetales</taxon>
        <taxon>Coniochaetaceae</taxon>
        <taxon>Coniochaeta</taxon>
    </lineage>
</organism>
<feature type="transmembrane region" description="Helical" evidence="2">
    <location>
        <begin position="28"/>
        <end position="47"/>
    </location>
</feature>
<name>A0A420XWE8_9PEZI</name>
<evidence type="ECO:0000313" key="4">
    <source>
        <dbReference type="Proteomes" id="UP000275385"/>
    </source>
</evidence>
<feature type="region of interest" description="Disordered" evidence="1">
    <location>
        <begin position="1"/>
        <end position="22"/>
    </location>
</feature>
<keyword evidence="4" id="KW-1185">Reference proteome</keyword>
<evidence type="ECO:0000256" key="2">
    <source>
        <dbReference type="SAM" id="Phobius"/>
    </source>
</evidence>
<dbReference type="EMBL" id="QVQW01000127">
    <property type="protein sequence ID" value="RKU40013.1"/>
    <property type="molecule type" value="Genomic_DNA"/>
</dbReference>
<feature type="transmembrane region" description="Helical" evidence="2">
    <location>
        <begin position="75"/>
        <end position="103"/>
    </location>
</feature>
<evidence type="ECO:0000256" key="1">
    <source>
        <dbReference type="SAM" id="MobiDB-lite"/>
    </source>
</evidence>
<keyword evidence="2" id="KW-0472">Membrane</keyword>
<dbReference type="AlphaFoldDB" id="A0A420XWE8"/>
<evidence type="ECO:0000313" key="3">
    <source>
        <dbReference type="EMBL" id="RKU40013.1"/>
    </source>
</evidence>
<proteinExistence type="predicted"/>
<keyword evidence="2" id="KW-1133">Transmembrane helix</keyword>
<sequence>MALNRLRPMPLSAQNSGRSQSSNASSWATFYIVSSLVITVWAIKLIAAHRGSRPQNDEFLPRWIESRLHGRRDAVVWMVLHVMILAAVLVDGYSLLAACLSGMRYFWIRTTEQPGVGFFLVKWLMISYLCVAAIFVLVFTGILACFAFFSIVQLATWERSCGGPGDGKSDTTIR</sequence>